<accession>A0A9Q3JL03</accession>
<protein>
    <recommendedName>
        <fullName evidence="1">Reverse transcriptase domain-containing protein</fullName>
    </recommendedName>
</protein>
<dbReference type="Gene3D" id="3.10.10.10">
    <property type="entry name" value="HIV Type 1 Reverse Transcriptase, subunit A, domain 1"/>
    <property type="match status" value="1"/>
</dbReference>
<dbReference type="PANTHER" id="PTHR24559">
    <property type="entry name" value="TRANSPOSON TY3-I GAG-POL POLYPROTEIN"/>
    <property type="match status" value="1"/>
</dbReference>
<dbReference type="EMBL" id="AVOT02075145">
    <property type="protein sequence ID" value="MBW0563999.1"/>
    <property type="molecule type" value="Genomic_DNA"/>
</dbReference>
<gene>
    <name evidence="2" type="ORF">O181_103714</name>
</gene>
<evidence type="ECO:0000259" key="1">
    <source>
        <dbReference type="Pfam" id="PF00078"/>
    </source>
</evidence>
<organism evidence="2 3">
    <name type="scientific">Austropuccinia psidii MF-1</name>
    <dbReference type="NCBI Taxonomy" id="1389203"/>
    <lineage>
        <taxon>Eukaryota</taxon>
        <taxon>Fungi</taxon>
        <taxon>Dikarya</taxon>
        <taxon>Basidiomycota</taxon>
        <taxon>Pucciniomycotina</taxon>
        <taxon>Pucciniomycetes</taxon>
        <taxon>Pucciniales</taxon>
        <taxon>Sphaerophragmiaceae</taxon>
        <taxon>Austropuccinia</taxon>
    </lineage>
</organism>
<dbReference type="PANTHER" id="PTHR24559:SF440">
    <property type="entry name" value="RIBONUCLEASE H"/>
    <property type="match status" value="1"/>
</dbReference>
<dbReference type="InterPro" id="IPR043502">
    <property type="entry name" value="DNA/RNA_pol_sf"/>
</dbReference>
<dbReference type="Proteomes" id="UP000765509">
    <property type="component" value="Unassembled WGS sequence"/>
</dbReference>
<comment type="caution">
    <text evidence="2">The sequence shown here is derived from an EMBL/GenBank/DDBJ whole genome shotgun (WGS) entry which is preliminary data.</text>
</comment>
<dbReference type="SUPFAM" id="SSF56672">
    <property type="entry name" value="DNA/RNA polymerases"/>
    <property type="match status" value="1"/>
</dbReference>
<sequence length="174" mass="19986">MNQPLNVFNGSSILSKIDLCGAYNRLRIKEGDEQLTCFRTKYGSYEYLVMPFGLTNAPASLQNLGNDIFQDLLDVYVVCRIPWLCYFCWRPQDRPSKRPADSQLATSMKPQGSSIIPWFCQLLPLLHQELLKEDQFTHQFPQEIFLFPPQLGSSHSVSPPLQFFPISILLYPPL</sequence>
<dbReference type="AlphaFoldDB" id="A0A9Q3JL03"/>
<dbReference type="OrthoDB" id="2505288at2759"/>
<reference evidence="2" key="1">
    <citation type="submission" date="2021-03" db="EMBL/GenBank/DDBJ databases">
        <title>Draft genome sequence of rust myrtle Austropuccinia psidii MF-1, a brazilian biotype.</title>
        <authorList>
            <person name="Quecine M.C."/>
            <person name="Pachon D.M.R."/>
            <person name="Bonatelli M.L."/>
            <person name="Correr F.H."/>
            <person name="Franceschini L.M."/>
            <person name="Leite T.F."/>
            <person name="Margarido G.R.A."/>
            <person name="Almeida C.A."/>
            <person name="Ferrarezi J.A."/>
            <person name="Labate C.A."/>
        </authorList>
    </citation>
    <scope>NUCLEOTIDE SEQUENCE</scope>
    <source>
        <strain evidence="2">MF-1</strain>
    </source>
</reference>
<dbReference type="Pfam" id="PF00078">
    <property type="entry name" value="RVT_1"/>
    <property type="match status" value="1"/>
</dbReference>
<dbReference type="InterPro" id="IPR043128">
    <property type="entry name" value="Rev_trsase/Diguanyl_cyclase"/>
</dbReference>
<proteinExistence type="predicted"/>
<evidence type="ECO:0000313" key="3">
    <source>
        <dbReference type="Proteomes" id="UP000765509"/>
    </source>
</evidence>
<dbReference type="Gene3D" id="3.30.70.270">
    <property type="match status" value="1"/>
</dbReference>
<dbReference type="InterPro" id="IPR000477">
    <property type="entry name" value="RT_dom"/>
</dbReference>
<feature type="domain" description="Reverse transcriptase" evidence="1">
    <location>
        <begin position="10"/>
        <end position="86"/>
    </location>
</feature>
<name>A0A9Q3JL03_9BASI</name>
<keyword evidence="3" id="KW-1185">Reference proteome</keyword>
<evidence type="ECO:0000313" key="2">
    <source>
        <dbReference type="EMBL" id="MBW0563999.1"/>
    </source>
</evidence>
<dbReference type="InterPro" id="IPR053134">
    <property type="entry name" value="RNA-dir_DNA_polymerase"/>
</dbReference>